<gene>
    <name evidence="3" type="ORF">niasHT_015105</name>
</gene>
<name>A0ABD2L9J6_9BILA</name>
<dbReference type="Proteomes" id="UP001620626">
    <property type="component" value="Unassembled WGS sequence"/>
</dbReference>
<feature type="signal peptide" evidence="2">
    <location>
        <begin position="1"/>
        <end position="16"/>
    </location>
</feature>
<evidence type="ECO:0000256" key="2">
    <source>
        <dbReference type="SAM" id="SignalP"/>
    </source>
</evidence>
<evidence type="ECO:0008006" key="5">
    <source>
        <dbReference type="Google" id="ProtNLM"/>
    </source>
</evidence>
<evidence type="ECO:0000313" key="4">
    <source>
        <dbReference type="Proteomes" id="UP001620626"/>
    </source>
</evidence>
<keyword evidence="1" id="KW-0472">Membrane</keyword>
<dbReference type="EMBL" id="JBICBT010000491">
    <property type="protein sequence ID" value="KAL3111907.1"/>
    <property type="molecule type" value="Genomic_DNA"/>
</dbReference>
<keyword evidence="1" id="KW-1133">Transmembrane helix</keyword>
<keyword evidence="2" id="KW-0732">Signal</keyword>
<keyword evidence="4" id="KW-1185">Reference proteome</keyword>
<sequence length="177" mass="20182">MSIYWILTFVCCVAIALRLAWRRAHNRNWHAASGSTAQQNSASSSDRDSVRITVLCFAAQIPLCFPYIDVALNTFVWLSDFLNCDDHPIGQQLYYPYMLFTSLYYVSDEVFLIALSKDMRVQFMRTIHKIVFFCKGNAPATTTTVLHTVAGSTQYSSRMRNVNVRANGRTGRRFDGQ</sequence>
<evidence type="ECO:0000256" key="1">
    <source>
        <dbReference type="SAM" id="Phobius"/>
    </source>
</evidence>
<organism evidence="3 4">
    <name type="scientific">Heterodera trifolii</name>
    <dbReference type="NCBI Taxonomy" id="157864"/>
    <lineage>
        <taxon>Eukaryota</taxon>
        <taxon>Metazoa</taxon>
        <taxon>Ecdysozoa</taxon>
        <taxon>Nematoda</taxon>
        <taxon>Chromadorea</taxon>
        <taxon>Rhabditida</taxon>
        <taxon>Tylenchina</taxon>
        <taxon>Tylenchomorpha</taxon>
        <taxon>Tylenchoidea</taxon>
        <taxon>Heteroderidae</taxon>
        <taxon>Heteroderinae</taxon>
        <taxon>Heterodera</taxon>
    </lineage>
</organism>
<protein>
    <recommendedName>
        <fullName evidence="5">G-protein coupled receptors family 1 profile domain-containing protein</fullName>
    </recommendedName>
</protein>
<feature type="transmembrane region" description="Helical" evidence="1">
    <location>
        <begin position="94"/>
        <end position="115"/>
    </location>
</feature>
<dbReference type="AlphaFoldDB" id="A0ABD2L9J6"/>
<evidence type="ECO:0000313" key="3">
    <source>
        <dbReference type="EMBL" id="KAL3111907.1"/>
    </source>
</evidence>
<keyword evidence="1" id="KW-0812">Transmembrane</keyword>
<accession>A0ABD2L9J6</accession>
<feature type="chain" id="PRO_5044821157" description="G-protein coupled receptors family 1 profile domain-containing protein" evidence="2">
    <location>
        <begin position="17"/>
        <end position="177"/>
    </location>
</feature>
<proteinExistence type="predicted"/>
<comment type="caution">
    <text evidence="3">The sequence shown here is derived from an EMBL/GenBank/DDBJ whole genome shotgun (WGS) entry which is preliminary data.</text>
</comment>
<reference evidence="3 4" key="1">
    <citation type="submission" date="2024-10" db="EMBL/GenBank/DDBJ databases">
        <authorList>
            <person name="Kim D."/>
        </authorList>
    </citation>
    <scope>NUCLEOTIDE SEQUENCE [LARGE SCALE GENOMIC DNA]</scope>
    <source>
        <strain evidence="3">BH-2024</strain>
    </source>
</reference>